<organism evidence="5 6">
    <name type="scientific">Escherichia coli</name>
    <dbReference type="NCBI Taxonomy" id="562"/>
    <lineage>
        <taxon>Bacteria</taxon>
        <taxon>Pseudomonadati</taxon>
        <taxon>Pseudomonadota</taxon>
        <taxon>Gammaproteobacteria</taxon>
        <taxon>Enterobacterales</taxon>
        <taxon>Enterobacteriaceae</taxon>
        <taxon>Escherichia</taxon>
    </lineage>
</organism>
<dbReference type="EMBL" id="CP026402">
    <property type="protein sequence ID" value="AUY05551.1"/>
    <property type="molecule type" value="Genomic_DNA"/>
</dbReference>
<evidence type="ECO:0000256" key="1">
    <source>
        <dbReference type="ARBA" id="ARBA00022741"/>
    </source>
</evidence>
<dbReference type="PROSITE" id="PS51206">
    <property type="entry name" value="SF3_HELICASE_1"/>
    <property type="match status" value="1"/>
</dbReference>
<keyword evidence="5" id="KW-0614">Plasmid</keyword>
<dbReference type="PANTHER" id="PTHR35372">
    <property type="entry name" value="ATP BINDING PROTEIN-RELATED"/>
    <property type="match status" value="1"/>
</dbReference>
<keyword evidence="2" id="KW-0378">Hydrolase</keyword>
<gene>
    <name evidence="5" type="ORF">C3F40_28430</name>
</gene>
<dbReference type="AlphaFoldDB" id="A0A7U5TQ71"/>
<evidence type="ECO:0000256" key="2">
    <source>
        <dbReference type="ARBA" id="ARBA00022801"/>
    </source>
</evidence>
<sequence>MNQQEKVAALPQSNIAFTSPEFRQFSPDPALGKAKAAFRANYLTAYYGAAYISPDNARNIHVFDGSIWEYLETERVEYDAACMLDASGVDYDPTEVTNIIKVMRQRNPRMGLAPEHLISFKNGVLDTQQNIFRHKSPFDWLTTQNGIIWGETIPGENLPTHAPNFYKWLSFVRYDSEEREEAILAALYMVLMCRHNWEMFFCLTGTGGSGKSVMQRICTMLAGEHNMAAIDIDGICGDFGLEHLLGKRLFLASETPAKWPKKAIRIVKAITGGDAVMVNRKGEKVVSVIIRSILTFTGNTPFDFGTIDSGLERRAINFGFWKAVPDSMKDDQLTAKIAAELPVVIRYLLARFPVADTAKQALIRQRDGAEAKQVKYEGSPLERFLSSLEIDPYASLSGRNGMQWNAPGRNGSGHIRFERQFVHHAYLSFCDYEGIKPALDMRELRSAINFRFGADLRTGKGTGGRRLINLRVRDDAEYLPCSDKDSGNVINFSG</sequence>
<accession>A0A7U5TQ71</accession>
<dbReference type="SUPFAM" id="SSF52540">
    <property type="entry name" value="P-loop containing nucleoside triphosphate hydrolases"/>
    <property type="match status" value="1"/>
</dbReference>
<dbReference type="InterPro" id="IPR051620">
    <property type="entry name" value="ORF904-like_C"/>
</dbReference>
<evidence type="ECO:0000313" key="5">
    <source>
        <dbReference type="EMBL" id="AUY05551.1"/>
    </source>
</evidence>
<dbReference type="Pfam" id="PF19263">
    <property type="entry name" value="DUF5906"/>
    <property type="match status" value="1"/>
</dbReference>
<evidence type="ECO:0000313" key="6">
    <source>
        <dbReference type="Proteomes" id="UP000239554"/>
    </source>
</evidence>
<dbReference type="GO" id="GO:0005524">
    <property type="term" value="F:ATP binding"/>
    <property type="evidence" value="ECO:0007669"/>
    <property type="project" value="UniProtKB-KW"/>
</dbReference>
<evidence type="ECO:0000256" key="3">
    <source>
        <dbReference type="ARBA" id="ARBA00022840"/>
    </source>
</evidence>
<dbReference type="RefSeq" id="WP_048235135.1">
    <property type="nucleotide sequence ID" value="NZ_CP026402.1"/>
</dbReference>
<dbReference type="InterPro" id="IPR027417">
    <property type="entry name" value="P-loop_NTPase"/>
</dbReference>
<dbReference type="InterPro" id="IPR014818">
    <property type="entry name" value="Phage/plasmid_primase_P4_C"/>
</dbReference>
<keyword evidence="1" id="KW-0547">Nucleotide-binding</keyword>
<dbReference type="Proteomes" id="UP000239554">
    <property type="component" value="Plasmid pECO-e618"/>
</dbReference>
<reference evidence="5 6" key="1">
    <citation type="journal article" date="2018" name="MBio">
        <title>Genomic Analysis of Hospital Plumbing Reveals Diverse Reservoir of Bacterial Plasmids Conferring Carbapenem Resistance.</title>
        <authorList>
            <consortium name="NISC Comparative Sequencing Program"/>
            <person name="Weingarten R.A."/>
            <person name="Johnson R.C."/>
            <person name="Conlan S."/>
            <person name="Ramsburg A.M."/>
            <person name="Dekker J.P."/>
            <person name="Lau A.F."/>
            <person name="Khil P."/>
            <person name="Odom R.T."/>
            <person name="Deming C."/>
            <person name="Park M."/>
            <person name="Thomas P.J."/>
            <person name="Henderson D.K."/>
            <person name="Palmore T.N."/>
            <person name="Segre J.A."/>
            <person name="Frank K.M."/>
        </authorList>
    </citation>
    <scope>NUCLEOTIDE SEQUENCE [LARGE SCALE GENOMIC DNA]</scope>
    <source>
        <strain evidence="5 6">ECONIH4</strain>
        <plasmid evidence="6">peco-e618</plasmid>
    </source>
</reference>
<keyword evidence="3" id="KW-0067">ATP-binding</keyword>
<geneLocation type="plasmid" evidence="6">
    <name>peco-e618</name>
</geneLocation>
<dbReference type="InterPro" id="IPR045455">
    <property type="entry name" value="NrS-1_pol-like_helicase"/>
</dbReference>
<dbReference type="GO" id="GO:0016787">
    <property type="term" value="F:hydrolase activity"/>
    <property type="evidence" value="ECO:0007669"/>
    <property type="project" value="UniProtKB-KW"/>
</dbReference>
<evidence type="ECO:0000259" key="4">
    <source>
        <dbReference type="PROSITE" id="PS51206"/>
    </source>
</evidence>
<feature type="domain" description="SF3 helicase" evidence="4">
    <location>
        <begin position="178"/>
        <end position="333"/>
    </location>
</feature>
<dbReference type="Pfam" id="PF08706">
    <property type="entry name" value="D5_N"/>
    <property type="match status" value="1"/>
</dbReference>
<dbReference type="InterPro" id="IPR014015">
    <property type="entry name" value="Helicase_SF3_DNA-vir"/>
</dbReference>
<protein>
    <recommendedName>
        <fullName evidence="4">SF3 helicase domain-containing protein</fullName>
    </recommendedName>
</protein>
<name>A0A7U5TQ71_ECOLX</name>
<dbReference type="Gene3D" id="3.40.50.300">
    <property type="entry name" value="P-loop containing nucleotide triphosphate hydrolases"/>
    <property type="match status" value="1"/>
</dbReference>
<proteinExistence type="predicted"/>
<dbReference type="PANTHER" id="PTHR35372:SF2">
    <property type="entry name" value="SF3 HELICASE DOMAIN-CONTAINING PROTEIN"/>
    <property type="match status" value="1"/>
</dbReference>